<name>A0A552WMD1_9MICO</name>
<dbReference type="Pfam" id="PF07690">
    <property type="entry name" value="MFS_1"/>
    <property type="match status" value="1"/>
</dbReference>
<comment type="caution">
    <text evidence="9">The sequence shown here is derived from an EMBL/GenBank/DDBJ whole genome shotgun (WGS) entry which is preliminary data.</text>
</comment>
<protein>
    <submittedName>
        <fullName evidence="9">MFS transporter</fullName>
    </submittedName>
</protein>
<dbReference type="InterPro" id="IPR036259">
    <property type="entry name" value="MFS_trans_sf"/>
</dbReference>
<keyword evidence="6 7" id="KW-0472">Membrane</keyword>
<evidence type="ECO:0000256" key="4">
    <source>
        <dbReference type="ARBA" id="ARBA00022692"/>
    </source>
</evidence>
<reference evidence="9 10" key="1">
    <citation type="submission" date="2019-07" db="EMBL/GenBank/DDBJ databases">
        <title>Georgenia wutianyii sp. nov. and Georgenia *** sp. nov. isolated from plateau pika (Ochotona curzoniae) in the Qinghai-Tibet plateau of China.</title>
        <authorList>
            <person name="Tian Z."/>
        </authorList>
    </citation>
    <scope>NUCLEOTIDE SEQUENCE [LARGE SCALE GENOMIC DNA]</scope>
    <source>
        <strain evidence="9 10">Z446</strain>
    </source>
</reference>
<gene>
    <name evidence="9" type="ORF">FJ693_15700</name>
</gene>
<dbReference type="Gene3D" id="1.20.1250.20">
    <property type="entry name" value="MFS general substrate transporter like domains"/>
    <property type="match status" value="2"/>
</dbReference>
<evidence type="ECO:0000259" key="8">
    <source>
        <dbReference type="PROSITE" id="PS50850"/>
    </source>
</evidence>
<keyword evidence="4 7" id="KW-0812">Transmembrane</keyword>
<keyword evidence="2" id="KW-0813">Transport</keyword>
<evidence type="ECO:0000256" key="2">
    <source>
        <dbReference type="ARBA" id="ARBA00022448"/>
    </source>
</evidence>
<dbReference type="GO" id="GO:0022857">
    <property type="term" value="F:transmembrane transporter activity"/>
    <property type="evidence" value="ECO:0007669"/>
    <property type="project" value="InterPro"/>
</dbReference>
<evidence type="ECO:0000313" key="10">
    <source>
        <dbReference type="Proteomes" id="UP000318693"/>
    </source>
</evidence>
<dbReference type="GO" id="GO:0005886">
    <property type="term" value="C:plasma membrane"/>
    <property type="evidence" value="ECO:0007669"/>
    <property type="project" value="UniProtKB-SubCell"/>
</dbReference>
<dbReference type="AlphaFoldDB" id="A0A552WMD1"/>
<feature type="transmembrane region" description="Helical" evidence="7">
    <location>
        <begin position="20"/>
        <end position="43"/>
    </location>
</feature>
<evidence type="ECO:0000256" key="6">
    <source>
        <dbReference type="ARBA" id="ARBA00023136"/>
    </source>
</evidence>
<feature type="transmembrane region" description="Helical" evidence="7">
    <location>
        <begin position="392"/>
        <end position="411"/>
    </location>
</feature>
<organism evidence="9 10">
    <name type="scientific">Georgenia yuyongxinii</name>
    <dbReference type="NCBI Taxonomy" id="2589797"/>
    <lineage>
        <taxon>Bacteria</taxon>
        <taxon>Bacillati</taxon>
        <taxon>Actinomycetota</taxon>
        <taxon>Actinomycetes</taxon>
        <taxon>Micrococcales</taxon>
        <taxon>Bogoriellaceae</taxon>
        <taxon>Georgenia</taxon>
    </lineage>
</organism>
<dbReference type="Proteomes" id="UP000318693">
    <property type="component" value="Unassembled WGS sequence"/>
</dbReference>
<feature type="domain" description="Major facilitator superfamily (MFS) profile" evidence="8">
    <location>
        <begin position="1"/>
        <end position="415"/>
    </location>
</feature>
<feature type="transmembrane region" description="Helical" evidence="7">
    <location>
        <begin position="266"/>
        <end position="289"/>
    </location>
</feature>
<evidence type="ECO:0000313" key="9">
    <source>
        <dbReference type="EMBL" id="TRW43931.1"/>
    </source>
</evidence>
<keyword evidence="3" id="KW-1003">Cell membrane</keyword>
<feature type="transmembrane region" description="Helical" evidence="7">
    <location>
        <begin position="237"/>
        <end position="254"/>
    </location>
</feature>
<evidence type="ECO:0000256" key="7">
    <source>
        <dbReference type="SAM" id="Phobius"/>
    </source>
</evidence>
<dbReference type="PANTHER" id="PTHR23517">
    <property type="entry name" value="RESISTANCE PROTEIN MDTM, PUTATIVE-RELATED-RELATED"/>
    <property type="match status" value="1"/>
</dbReference>
<evidence type="ECO:0000256" key="5">
    <source>
        <dbReference type="ARBA" id="ARBA00022989"/>
    </source>
</evidence>
<dbReference type="RefSeq" id="WP_143419413.1">
    <property type="nucleotide sequence ID" value="NZ_VJXR01000060.1"/>
</dbReference>
<dbReference type="InterPro" id="IPR011701">
    <property type="entry name" value="MFS"/>
</dbReference>
<dbReference type="PROSITE" id="PS50850">
    <property type="entry name" value="MFS"/>
    <property type="match status" value="1"/>
</dbReference>
<proteinExistence type="predicted"/>
<feature type="transmembrane region" description="Helical" evidence="7">
    <location>
        <begin position="173"/>
        <end position="193"/>
    </location>
</feature>
<dbReference type="InterPro" id="IPR050171">
    <property type="entry name" value="MFS_Transporters"/>
</dbReference>
<evidence type="ECO:0000256" key="3">
    <source>
        <dbReference type="ARBA" id="ARBA00022475"/>
    </source>
</evidence>
<evidence type="ECO:0000256" key="1">
    <source>
        <dbReference type="ARBA" id="ARBA00004651"/>
    </source>
</evidence>
<feature type="transmembrane region" description="Helical" evidence="7">
    <location>
        <begin position="49"/>
        <end position="74"/>
    </location>
</feature>
<dbReference type="EMBL" id="VJXR01000060">
    <property type="protein sequence ID" value="TRW43931.1"/>
    <property type="molecule type" value="Genomic_DNA"/>
</dbReference>
<dbReference type="InterPro" id="IPR020846">
    <property type="entry name" value="MFS_dom"/>
</dbReference>
<feature type="transmembrane region" description="Helical" evidence="7">
    <location>
        <begin position="301"/>
        <end position="320"/>
    </location>
</feature>
<keyword evidence="10" id="KW-1185">Reference proteome</keyword>
<sequence>MTSAPRTRDADGPMFPFRTVVLGALLPSLVFEIGVGAMLPIIVPSAVGLGSSLAVAGVVAALLPVGQILADLPAGSLAARVGDRRAMIMAGVVAAGAFAGAAAATSLVMLAVAVLATGAAAAVFNLARHSYLTEITPPLRRARVLSTLAGVHRIGQFLGPFAGAAVIHGGELGYAYLLGVGTALAATVTVALARDDTVRSALPAAGTLRQRRAARREARRAHAGPSMLEVLYAHRKVLSTLGVAVLLVGAVRGARQTVLPLWGEYLGLDPATTSLIFGLAGAVDMLLFYPAGKVMDRMGRLWIGVPSMLVMGAAMIALPFTHSVASMSVVAALMGLGNGMSSGILMTLGADVSPASGRARFLGAWRVLQDSGGALGPLVVSAGAALGSLAAGIWVTGLLGAGAAAALVRWVPRWSVHANRTTRRQAGLIT</sequence>
<comment type="subcellular location">
    <subcellularLocation>
        <location evidence="1">Cell membrane</location>
        <topology evidence="1">Multi-pass membrane protein</topology>
    </subcellularLocation>
</comment>
<dbReference type="SUPFAM" id="SSF103473">
    <property type="entry name" value="MFS general substrate transporter"/>
    <property type="match status" value="1"/>
</dbReference>
<keyword evidence="5 7" id="KW-1133">Transmembrane helix</keyword>
<accession>A0A552WMD1</accession>
<feature type="transmembrane region" description="Helical" evidence="7">
    <location>
        <begin position="110"/>
        <end position="127"/>
    </location>
</feature>